<organism evidence="3 4">
    <name type="scientific">Bacteroides cellulosilyticus DSM 14838</name>
    <dbReference type="NCBI Taxonomy" id="537012"/>
    <lineage>
        <taxon>Bacteria</taxon>
        <taxon>Pseudomonadati</taxon>
        <taxon>Bacteroidota</taxon>
        <taxon>Bacteroidia</taxon>
        <taxon>Bacteroidales</taxon>
        <taxon>Bacteroidaceae</taxon>
        <taxon>Bacteroides</taxon>
    </lineage>
</organism>
<reference evidence="3 4" key="1">
    <citation type="submission" date="2008-12" db="EMBL/GenBank/DDBJ databases">
        <authorList>
            <person name="Fulton L."/>
            <person name="Clifton S."/>
            <person name="Fulton B."/>
            <person name="Xu J."/>
            <person name="Minx P."/>
            <person name="Pepin K.H."/>
            <person name="Johnson M."/>
            <person name="Bhonagiri V."/>
            <person name="Nash W.E."/>
            <person name="Mardis E.R."/>
            <person name="Wilson R.K."/>
        </authorList>
    </citation>
    <scope>NUCLEOTIDE SEQUENCE [LARGE SCALE GENOMIC DNA]</scope>
    <source>
        <strain evidence="3 4">DSM 14838</strain>
    </source>
</reference>
<accession>E2NE57</accession>
<name>E2NE57_9BACE</name>
<dbReference type="Proteomes" id="UP000003711">
    <property type="component" value="Unassembled WGS sequence"/>
</dbReference>
<feature type="domain" description="SusD-like N-terminal" evidence="2">
    <location>
        <begin position="25"/>
        <end position="226"/>
    </location>
</feature>
<sequence>MKLYKNITFGLLALTLGGVVASCSDFLDEKLTTQQTTDFFDTPEGIDQLAVGIYNNLRFHFFKENAYTTTNYGTDEFTVGGDGSNKVWNNYDGSFQSQIVAANSNTTMAESLWDAMYIGINNANLLLSKITPDSYTGTNKKTYMGEAYFLRGFNYLKLVSQYGGVPLKLESSFVPVREFTRATAEATVEQAIGDLKNAYDLLPATVSMVGKISRDAAAHFLAKAYLFRASEINDGWNSTTKESDLKEALKLAKEVISRHQLAPNFSDLWHYTEPDGASEKLDEIILSAQFSSDKSSRSAGTNRCHLFFFVCLQ</sequence>
<keyword evidence="1" id="KW-0732">Signal</keyword>
<dbReference type="InterPro" id="IPR011990">
    <property type="entry name" value="TPR-like_helical_dom_sf"/>
</dbReference>
<dbReference type="AlphaFoldDB" id="E2NE57"/>
<gene>
    <name evidence="3" type="ORF">BACCELL_02570</name>
</gene>
<dbReference type="InterPro" id="IPR033985">
    <property type="entry name" value="SusD-like_N"/>
</dbReference>
<evidence type="ECO:0000259" key="2">
    <source>
        <dbReference type="Pfam" id="PF14322"/>
    </source>
</evidence>
<feature type="signal peptide" evidence="1">
    <location>
        <begin position="1"/>
        <end position="21"/>
    </location>
</feature>
<dbReference type="HOGENOM" id="CLU_887552_0_0_10"/>
<dbReference type="RefSeq" id="WP_007211939.1">
    <property type="nucleotide sequence ID" value="NZ_EQ973490.1"/>
</dbReference>
<reference evidence="3 4" key="2">
    <citation type="submission" date="2009-01" db="EMBL/GenBank/DDBJ databases">
        <title>Draft genome sequence of Bacteroides cellulosilyticus (DSM 14838).</title>
        <authorList>
            <person name="Sudarsanam P."/>
            <person name="Ley R."/>
            <person name="Guruge J."/>
            <person name="Turnbaugh P.J."/>
            <person name="Mahowald M."/>
            <person name="Liep D."/>
            <person name="Gordon J."/>
        </authorList>
    </citation>
    <scope>NUCLEOTIDE SEQUENCE [LARGE SCALE GENOMIC DNA]</scope>
    <source>
        <strain evidence="3 4">DSM 14838</strain>
    </source>
</reference>
<dbReference type="PROSITE" id="PS51257">
    <property type="entry name" value="PROKAR_LIPOPROTEIN"/>
    <property type="match status" value="1"/>
</dbReference>
<proteinExistence type="predicted"/>
<feature type="chain" id="PRO_5003162099" description="SusD-like N-terminal domain-containing protein" evidence="1">
    <location>
        <begin position="22"/>
        <end position="313"/>
    </location>
</feature>
<dbReference type="EMBL" id="ACCH01000184">
    <property type="protein sequence ID" value="EEF89796.1"/>
    <property type="molecule type" value="Genomic_DNA"/>
</dbReference>
<dbReference type="Gene3D" id="1.25.40.390">
    <property type="match status" value="1"/>
</dbReference>
<evidence type="ECO:0000256" key="1">
    <source>
        <dbReference type="SAM" id="SignalP"/>
    </source>
</evidence>
<comment type="caution">
    <text evidence="3">The sequence shown here is derived from an EMBL/GenBank/DDBJ whole genome shotgun (WGS) entry which is preliminary data.</text>
</comment>
<evidence type="ECO:0000313" key="4">
    <source>
        <dbReference type="Proteomes" id="UP000003711"/>
    </source>
</evidence>
<dbReference type="SUPFAM" id="SSF48452">
    <property type="entry name" value="TPR-like"/>
    <property type="match status" value="1"/>
</dbReference>
<evidence type="ECO:0000313" key="3">
    <source>
        <dbReference type="EMBL" id="EEF89796.1"/>
    </source>
</evidence>
<protein>
    <recommendedName>
        <fullName evidence="2">SusD-like N-terminal domain-containing protein</fullName>
    </recommendedName>
</protein>
<dbReference type="Pfam" id="PF14322">
    <property type="entry name" value="SusD-like_3"/>
    <property type="match status" value="1"/>
</dbReference>